<dbReference type="PANTHER" id="PTHR24006:SF888">
    <property type="entry name" value="UBIQUITIN CARBOXYL-TERMINAL HYDROLASE 30"/>
    <property type="match status" value="1"/>
</dbReference>
<gene>
    <name evidence="11" type="ORF">BGZ99_006101</name>
</gene>
<evidence type="ECO:0000256" key="6">
    <source>
        <dbReference type="ARBA" id="ARBA00022807"/>
    </source>
</evidence>
<comment type="similarity">
    <text evidence="2 7">Belongs to the peptidase C19 family.</text>
</comment>
<dbReference type="PROSITE" id="PS00972">
    <property type="entry name" value="USP_1"/>
    <property type="match status" value="1"/>
</dbReference>
<dbReference type="InterPro" id="IPR001394">
    <property type="entry name" value="Peptidase_C19_UCH"/>
</dbReference>
<evidence type="ECO:0000256" key="8">
    <source>
        <dbReference type="SAM" id="MobiDB-lite"/>
    </source>
</evidence>
<feature type="compositionally biased region" description="Basic and acidic residues" evidence="8">
    <location>
        <begin position="357"/>
        <end position="369"/>
    </location>
</feature>
<reference evidence="11" key="1">
    <citation type="journal article" date="2020" name="Fungal Divers.">
        <title>Resolving the Mortierellaceae phylogeny through synthesis of multi-gene phylogenetics and phylogenomics.</title>
        <authorList>
            <person name="Vandepol N."/>
            <person name="Liber J."/>
            <person name="Desiro A."/>
            <person name="Na H."/>
            <person name="Kennedy M."/>
            <person name="Barry K."/>
            <person name="Grigoriev I.V."/>
            <person name="Miller A.N."/>
            <person name="O'Donnell K."/>
            <person name="Stajich J.E."/>
            <person name="Bonito G."/>
        </authorList>
    </citation>
    <scope>NUCLEOTIDE SEQUENCE</scope>
    <source>
        <strain evidence="11">REB-010B</strain>
    </source>
</reference>
<dbReference type="InterPro" id="IPR018200">
    <property type="entry name" value="USP_CS"/>
</dbReference>
<dbReference type="EC" id="3.4.19.12" evidence="7"/>
<dbReference type="InterPro" id="IPR038765">
    <property type="entry name" value="Papain-like_cys_pep_sf"/>
</dbReference>
<dbReference type="Pfam" id="PF00443">
    <property type="entry name" value="UCH"/>
    <property type="match status" value="1"/>
</dbReference>
<evidence type="ECO:0000313" key="11">
    <source>
        <dbReference type="EMBL" id="KAG0317773.1"/>
    </source>
</evidence>
<feature type="compositionally biased region" description="Polar residues" evidence="8">
    <location>
        <begin position="380"/>
        <end position="390"/>
    </location>
</feature>
<evidence type="ECO:0000256" key="2">
    <source>
        <dbReference type="ARBA" id="ARBA00009085"/>
    </source>
</evidence>
<feature type="signal peptide" evidence="9">
    <location>
        <begin position="1"/>
        <end position="31"/>
    </location>
</feature>
<keyword evidence="5 7" id="KW-0378">Hydrolase</keyword>
<evidence type="ECO:0000313" key="12">
    <source>
        <dbReference type="Proteomes" id="UP000738325"/>
    </source>
</evidence>
<feature type="domain" description="USP" evidence="10">
    <location>
        <begin position="62"/>
        <end position="686"/>
    </location>
</feature>
<dbReference type="GO" id="GO:0006508">
    <property type="term" value="P:proteolysis"/>
    <property type="evidence" value="ECO:0007669"/>
    <property type="project" value="UniProtKB-KW"/>
</dbReference>
<dbReference type="GO" id="GO:0004843">
    <property type="term" value="F:cysteine-type deubiquitinase activity"/>
    <property type="evidence" value="ECO:0007669"/>
    <property type="project" value="UniProtKB-UniRule"/>
</dbReference>
<feature type="compositionally biased region" description="Basic residues" evidence="8">
    <location>
        <begin position="37"/>
        <end position="49"/>
    </location>
</feature>
<proteinExistence type="inferred from homology"/>
<keyword evidence="9" id="KW-0732">Signal</keyword>
<evidence type="ECO:0000256" key="3">
    <source>
        <dbReference type="ARBA" id="ARBA00022670"/>
    </source>
</evidence>
<evidence type="ECO:0000256" key="5">
    <source>
        <dbReference type="ARBA" id="ARBA00022801"/>
    </source>
</evidence>
<dbReference type="InterPro" id="IPR050164">
    <property type="entry name" value="Peptidase_C19"/>
</dbReference>
<dbReference type="Proteomes" id="UP000738325">
    <property type="component" value="Unassembled WGS sequence"/>
</dbReference>
<keyword evidence="6 7" id="KW-0788">Thiol protease</keyword>
<keyword evidence="4 7" id="KW-0833">Ubl conjugation pathway</keyword>
<dbReference type="PROSITE" id="PS50235">
    <property type="entry name" value="USP_3"/>
    <property type="match status" value="1"/>
</dbReference>
<feature type="compositionally biased region" description="Low complexity" evidence="8">
    <location>
        <begin position="219"/>
        <end position="236"/>
    </location>
</feature>
<organism evidence="11 12">
    <name type="scientific">Dissophora globulifera</name>
    <dbReference type="NCBI Taxonomy" id="979702"/>
    <lineage>
        <taxon>Eukaryota</taxon>
        <taxon>Fungi</taxon>
        <taxon>Fungi incertae sedis</taxon>
        <taxon>Mucoromycota</taxon>
        <taxon>Mortierellomycotina</taxon>
        <taxon>Mortierellomycetes</taxon>
        <taxon>Mortierellales</taxon>
        <taxon>Mortierellaceae</taxon>
        <taxon>Dissophora</taxon>
    </lineage>
</organism>
<comment type="catalytic activity">
    <reaction evidence="1 7">
        <text>Thiol-dependent hydrolysis of ester, thioester, amide, peptide and isopeptide bonds formed by the C-terminal Gly of ubiquitin (a 76-residue protein attached to proteins as an intracellular targeting signal).</text>
        <dbReference type="EC" id="3.4.19.12"/>
    </reaction>
</comment>
<comment type="caution">
    <text evidence="11">The sequence shown here is derived from an EMBL/GenBank/DDBJ whole genome shotgun (WGS) entry which is preliminary data.</text>
</comment>
<sequence>MDGPTARTVTASLAVITTAVLLARSLSSTTAVDATTAKRRSGKHRSKTRKAQDNAEAPQYVTGLVNVGNTCFMNAVLQALASLPSLCAYLESRKDIGHLPDSVTLALCETIEMLNTLHPRPTANRLVKMVSTVKAKAAYVLTSQQQDAQELFQIISSQLSEERDKLDQPGVPSLLDGMAVSDILNPAAYGARRASSASVMSSSLSSSQFLPTKRDGRDSSSLLSPPSPSSRHSISASDKENTEAPGMMTASLILDRSEQDKFSRAKSPFMGLLASRVSCVDCGYTYSSSLEDCLESFIHLDTITDFHCRKCTVMSASKDLERKIEQGKRALAQEEERKRKEQEQNSRDREDGEDINDERSAEALSDAKKAATRRRSSASVANKKNTSASPKISLAEMERMKESIDHCLAYDIEMDLAPLELTPVQSKRTTKHSMIAKPPQSLCLHLNRSMFTASGQMAKNPCKVLFGPQLDFTRFTTSGHLTTVATKSMSRRGSIAGSNGSSGLKPAMDIGHGPSGTTMLLSRRGSIGTTTSLSSSWSTQTTTDLKAKLTADMGSGANGSGNIRAEREDDRVMYTLWAVIVHLGSHNSGHFVTYRRIPSASRPPSSPSPSLATISRSLDTVKESAGGVIDADDVDDFAPDGATTKISASHSATAGKWWRISDEDVQIVDWSVVKNVEAYMLFFEKEETRS</sequence>
<evidence type="ECO:0000256" key="4">
    <source>
        <dbReference type="ARBA" id="ARBA00022786"/>
    </source>
</evidence>
<evidence type="ECO:0000256" key="9">
    <source>
        <dbReference type="SAM" id="SignalP"/>
    </source>
</evidence>
<dbReference type="Gene3D" id="3.90.70.10">
    <property type="entry name" value="Cysteine proteinases"/>
    <property type="match status" value="2"/>
</dbReference>
<dbReference type="EMBL" id="JAAAIP010000406">
    <property type="protein sequence ID" value="KAG0317773.1"/>
    <property type="molecule type" value="Genomic_DNA"/>
</dbReference>
<evidence type="ECO:0000256" key="1">
    <source>
        <dbReference type="ARBA" id="ARBA00000707"/>
    </source>
</evidence>
<keyword evidence="3 7" id="KW-0645">Protease</keyword>
<feature type="compositionally biased region" description="Basic and acidic residues" evidence="8">
    <location>
        <begin position="329"/>
        <end position="350"/>
    </location>
</feature>
<dbReference type="OrthoDB" id="2020758at2759"/>
<keyword evidence="12" id="KW-1185">Reference proteome</keyword>
<dbReference type="GO" id="GO:0005829">
    <property type="term" value="C:cytosol"/>
    <property type="evidence" value="ECO:0007669"/>
    <property type="project" value="TreeGrafter"/>
</dbReference>
<dbReference type="InterPro" id="IPR028889">
    <property type="entry name" value="USP"/>
</dbReference>
<dbReference type="PROSITE" id="PS00973">
    <property type="entry name" value="USP_2"/>
    <property type="match status" value="1"/>
</dbReference>
<protein>
    <recommendedName>
        <fullName evidence="7">Ubiquitin carboxyl-terminal hydrolase</fullName>
        <ecNumber evidence="7">3.4.19.12</ecNumber>
    </recommendedName>
</protein>
<evidence type="ECO:0000256" key="7">
    <source>
        <dbReference type="RuleBase" id="RU366025"/>
    </source>
</evidence>
<evidence type="ECO:0000259" key="10">
    <source>
        <dbReference type="PROSITE" id="PS50235"/>
    </source>
</evidence>
<feature type="region of interest" description="Disordered" evidence="8">
    <location>
        <begin position="329"/>
        <end position="394"/>
    </location>
</feature>
<feature type="region of interest" description="Disordered" evidence="8">
    <location>
        <begin position="32"/>
        <end position="55"/>
    </location>
</feature>
<dbReference type="PANTHER" id="PTHR24006">
    <property type="entry name" value="UBIQUITIN CARBOXYL-TERMINAL HYDROLASE"/>
    <property type="match status" value="1"/>
</dbReference>
<name>A0A9P6RI12_9FUNG</name>
<dbReference type="GO" id="GO:0016579">
    <property type="term" value="P:protein deubiquitination"/>
    <property type="evidence" value="ECO:0007669"/>
    <property type="project" value="InterPro"/>
</dbReference>
<dbReference type="GO" id="GO:0005634">
    <property type="term" value="C:nucleus"/>
    <property type="evidence" value="ECO:0007669"/>
    <property type="project" value="TreeGrafter"/>
</dbReference>
<dbReference type="AlphaFoldDB" id="A0A9P6RI12"/>
<dbReference type="SUPFAM" id="SSF54001">
    <property type="entry name" value="Cysteine proteinases"/>
    <property type="match status" value="1"/>
</dbReference>
<accession>A0A9P6RI12</accession>
<feature type="chain" id="PRO_5040121613" description="Ubiquitin carboxyl-terminal hydrolase" evidence="9">
    <location>
        <begin position="32"/>
        <end position="690"/>
    </location>
</feature>
<feature type="region of interest" description="Disordered" evidence="8">
    <location>
        <begin position="207"/>
        <end position="244"/>
    </location>
</feature>